<accession>A0A431VH46</accession>
<sequence>MRRPSVRSVAPGLLAGGLFALAVTAWSPVRADVPVVDDAGARALASTLKSGLTRWMPPGTDDSDVSFEWDGEPTVKVSGDHYDIALPRLAAESDGLRIEVGTVLLSVTPRDGGQFGVSVTLPNKILVQSFDEQEEDYKDAATVTLGRQSFSGVWSAALETMLTMDGTFNDVAVTSPDGKGGLTIGGVVLKQDLKADGPTTWSGPSNFAFSNIIATDEKKRDVFKMAGLSVENTYTRADFSRINALQTMAQRVSATGKPPKVAEILPVLRGTIAGFDSRFTLSGLSGTDPSDGTKIDLGHLSVSTGVAALDQDFSTISAGLSARDFTMTPLAAPVAFVPKTVEVGLSVAKLPNAALWQGVSDLALSMEASAEPKPKKGDKAKTAPAPATPLPTPDAVIARTMAALVDAGAELRLDALKVETPATTGTATGAMRVAPKSDFGVVGGVTILLKGLDAAAKALQPAPGKKLDKDAQDALGMIGMLQAMGQISKDESGAELRSYKIELTEAGQLLLNGGDMAPLLGGPQTSAPTPAPADAGKPKK</sequence>
<reference evidence="2 3" key="1">
    <citation type="submission" date="2018-12" db="EMBL/GenBank/DDBJ databases">
        <authorList>
            <person name="Yang Y."/>
        </authorList>
    </citation>
    <scope>NUCLEOTIDE SEQUENCE [LARGE SCALE GENOMIC DNA]</scope>
    <source>
        <strain evidence="2 3">L-25-5w-1</strain>
    </source>
</reference>
<name>A0A431VH46_9PROT</name>
<protein>
    <recommendedName>
        <fullName evidence="4">DUF945 domain-containing protein</fullName>
    </recommendedName>
</protein>
<dbReference type="Proteomes" id="UP000277007">
    <property type="component" value="Unassembled WGS sequence"/>
</dbReference>
<feature type="compositionally biased region" description="Basic and acidic residues" evidence="1">
    <location>
        <begin position="370"/>
        <end position="381"/>
    </location>
</feature>
<dbReference type="AlphaFoldDB" id="A0A431VH46"/>
<gene>
    <name evidence="2" type="ORF">EJ903_12310</name>
</gene>
<feature type="region of interest" description="Disordered" evidence="1">
    <location>
        <begin position="368"/>
        <end position="392"/>
    </location>
</feature>
<dbReference type="EMBL" id="RXMA01000010">
    <property type="protein sequence ID" value="RTR19783.1"/>
    <property type="molecule type" value="Genomic_DNA"/>
</dbReference>
<evidence type="ECO:0008006" key="4">
    <source>
        <dbReference type="Google" id="ProtNLM"/>
    </source>
</evidence>
<evidence type="ECO:0000313" key="3">
    <source>
        <dbReference type="Proteomes" id="UP000277007"/>
    </source>
</evidence>
<proteinExistence type="predicted"/>
<comment type="caution">
    <text evidence="2">The sequence shown here is derived from an EMBL/GenBank/DDBJ whole genome shotgun (WGS) entry which is preliminary data.</text>
</comment>
<organism evidence="2 3">
    <name type="scientific">Azospirillum griseum</name>
    <dbReference type="NCBI Taxonomy" id="2496639"/>
    <lineage>
        <taxon>Bacteria</taxon>
        <taxon>Pseudomonadati</taxon>
        <taxon>Pseudomonadota</taxon>
        <taxon>Alphaproteobacteria</taxon>
        <taxon>Rhodospirillales</taxon>
        <taxon>Azospirillaceae</taxon>
        <taxon>Azospirillum</taxon>
    </lineage>
</organism>
<evidence type="ECO:0000313" key="2">
    <source>
        <dbReference type="EMBL" id="RTR19783.1"/>
    </source>
</evidence>
<evidence type="ECO:0000256" key="1">
    <source>
        <dbReference type="SAM" id="MobiDB-lite"/>
    </source>
</evidence>
<keyword evidence="3" id="KW-1185">Reference proteome</keyword>
<dbReference type="OrthoDB" id="7319847at2"/>
<dbReference type="RefSeq" id="WP_126615594.1">
    <property type="nucleotide sequence ID" value="NZ_JBHUCY010000043.1"/>
</dbReference>
<feature type="region of interest" description="Disordered" evidence="1">
    <location>
        <begin position="514"/>
        <end position="540"/>
    </location>
</feature>